<accession>A0A9W9AR28</accession>
<dbReference type="EMBL" id="JANVFS010000008">
    <property type="protein sequence ID" value="KAJ4488688.1"/>
    <property type="molecule type" value="Genomic_DNA"/>
</dbReference>
<feature type="chain" id="PRO_5040721509" description="Secreted protein" evidence="1">
    <location>
        <begin position="22"/>
        <end position="185"/>
    </location>
</feature>
<proteinExistence type="predicted"/>
<name>A0A9W9AR28_9AGAR</name>
<sequence length="185" mass="20800">MRLLPAFFVALGVSLLSVAFASPVRPPINPQMYDGNGTPYQRRELDMSTPSHIDVSHIDVWFVPSITFGHRNPAVHGDFKTVMHAWSRVEGFLRRELGEGVHVSWQNGYSTESHLDHIRFRTKYTESSTRYAIGIVNMGSGPDTATTDPFHGVYEYVPTEKDGDFEKLLETFRQKYPAATPANGV</sequence>
<feature type="signal peptide" evidence="1">
    <location>
        <begin position="1"/>
        <end position="21"/>
    </location>
</feature>
<evidence type="ECO:0000313" key="3">
    <source>
        <dbReference type="Proteomes" id="UP001150238"/>
    </source>
</evidence>
<dbReference type="AlphaFoldDB" id="A0A9W9AR28"/>
<evidence type="ECO:0000313" key="2">
    <source>
        <dbReference type="EMBL" id="KAJ4488688.1"/>
    </source>
</evidence>
<evidence type="ECO:0000256" key="1">
    <source>
        <dbReference type="SAM" id="SignalP"/>
    </source>
</evidence>
<organism evidence="2 3">
    <name type="scientific">Lentinula lateritia</name>
    <dbReference type="NCBI Taxonomy" id="40482"/>
    <lineage>
        <taxon>Eukaryota</taxon>
        <taxon>Fungi</taxon>
        <taxon>Dikarya</taxon>
        <taxon>Basidiomycota</taxon>
        <taxon>Agaricomycotina</taxon>
        <taxon>Agaricomycetes</taxon>
        <taxon>Agaricomycetidae</taxon>
        <taxon>Agaricales</taxon>
        <taxon>Marasmiineae</taxon>
        <taxon>Omphalotaceae</taxon>
        <taxon>Lentinula</taxon>
    </lineage>
</organism>
<reference evidence="2" key="2">
    <citation type="journal article" date="2023" name="Proc. Natl. Acad. Sci. U.S.A.">
        <title>A global phylogenomic analysis of the shiitake genus Lentinula.</title>
        <authorList>
            <person name="Sierra-Patev S."/>
            <person name="Min B."/>
            <person name="Naranjo-Ortiz M."/>
            <person name="Looney B."/>
            <person name="Konkel Z."/>
            <person name="Slot J.C."/>
            <person name="Sakamoto Y."/>
            <person name="Steenwyk J.L."/>
            <person name="Rokas A."/>
            <person name="Carro J."/>
            <person name="Camarero S."/>
            <person name="Ferreira P."/>
            <person name="Molpeceres G."/>
            <person name="Ruiz-Duenas F.J."/>
            <person name="Serrano A."/>
            <person name="Henrissat B."/>
            <person name="Drula E."/>
            <person name="Hughes K.W."/>
            <person name="Mata J.L."/>
            <person name="Ishikawa N.K."/>
            <person name="Vargas-Isla R."/>
            <person name="Ushijima S."/>
            <person name="Smith C.A."/>
            <person name="Donoghue J."/>
            <person name="Ahrendt S."/>
            <person name="Andreopoulos W."/>
            <person name="He G."/>
            <person name="LaButti K."/>
            <person name="Lipzen A."/>
            <person name="Ng V."/>
            <person name="Riley R."/>
            <person name="Sandor L."/>
            <person name="Barry K."/>
            <person name="Martinez A.T."/>
            <person name="Xiao Y."/>
            <person name="Gibbons J.G."/>
            <person name="Terashima K."/>
            <person name="Grigoriev I.V."/>
            <person name="Hibbett D."/>
        </authorList>
    </citation>
    <scope>NUCLEOTIDE SEQUENCE</scope>
    <source>
        <strain evidence="2">Sp2 HRB7682 ss15</strain>
    </source>
</reference>
<protein>
    <recommendedName>
        <fullName evidence="4">Secreted protein</fullName>
    </recommendedName>
</protein>
<evidence type="ECO:0008006" key="4">
    <source>
        <dbReference type="Google" id="ProtNLM"/>
    </source>
</evidence>
<keyword evidence="1" id="KW-0732">Signal</keyword>
<reference evidence="2" key="1">
    <citation type="submission" date="2022-08" db="EMBL/GenBank/DDBJ databases">
        <authorList>
            <consortium name="DOE Joint Genome Institute"/>
            <person name="Min B."/>
            <person name="Riley R."/>
            <person name="Sierra-Patev S."/>
            <person name="Naranjo-Ortiz M."/>
            <person name="Looney B."/>
            <person name="Konkel Z."/>
            <person name="Slot J.C."/>
            <person name="Sakamoto Y."/>
            <person name="Steenwyk J.L."/>
            <person name="Rokas A."/>
            <person name="Carro J."/>
            <person name="Camarero S."/>
            <person name="Ferreira P."/>
            <person name="Molpeceres G."/>
            <person name="Ruiz-Duenas F.J."/>
            <person name="Serrano A."/>
            <person name="Henrissat B."/>
            <person name="Drula E."/>
            <person name="Hughes K.W."/>
            <person name="Mata J.L."/>
            <person name="Ishikawa N.K."/>
            <person name="Vargas-Isla R."/>
            <person name="Ushijima S."/>
            <person name="Smith C.A."/>
            <person name="Ahrendt S."/>
            <person name="Andreopoulos W."/>
            <person name="He G."/>
            <person name="Labutti K."/>
            <person name="Lipzen A."/>
            <person name="Ng V."/>
            <person name="Sandor L."/>
            <person name="Barry K."/>
            <person name="Martinez A.T."/>
            <person name="Xiao Y."/>
            <person name="Gibbons J.G."/>
            <person name="Terashima K."/>
            <person name="Hibbett D.S."/>
            <person name="Grigoriev I.V."/>
        </authorList>
    </citation>
    <scope>NUCLEOTIDE SEQUENCE</scope>
    <source>
        <strain evidence="2">Sp2 HRB7682 ss15</strain>
    </source>
</reference>
<dbReference type="Proteomes" id="UP001150238">
    <property type="component" value="Unassembled WGS sequence"/>
</dbReference>
<gene>
    <name evidence="2" type="ORF">C8J55DRAFT_486929</name>
</gene>
<comment type="caution">
    <text evidence="2">The sequence shown here is derived from an EMBL/GenBank/DDBJ whole genome shotgun (WGS) entry which is preliminary data.</text>
</comment>